<dbReference type="AlphaFoldDB" id="A0A3N4RUS3"/>
<keyword evidence="2" id="KW-0479">Metal-binding</keyword>
<evidence type="ECO:0000313" key="11">
    <source>
        <dbReference type="Proteomes" id="UP000266906"/>
    </source>
</evidence>
<dbReference type="RefSeq" id="WP_123562934.1">
    <property type="nucleotide sequence ID" value="NZ_RJVJ01000002.1"/>
</dbReference>
<evidence type="ECO:0000256" key="7">
    <source>
        <dbReference type="SAM" id="Phobius"/>
    </source>
</evidence>
<evidence type="ECO:0000256" key="3">
    <source>
        <dbReference type="ARBA" id="ARBA00022801"/>
    </source>
</evidence>
<feature type="transmembrane region" description="Helical" evidence="7">
    <location>
        <begin position="31"/>
        <end position="50"/>
    </location>
</feature>
<keyword evidence="3 6" id="KW-0378">Hydrolase</keyword>
<dbReference type="GO" id="GO:0046872">
    <property type="term" value="F:metal ion binding"/>
    <property type="evidence" value="ECO:0007669"/>
    <property type="project" value="UniProtKB-KW"/>
</dbReference>
<feature type="domain" description="Peptidase M48" evidence="8">
    <location>
        <begin position="140"/>
        <end position="196"/>
    </location>
</feature>
<sequence>MTIAIWAPLLLPLLAAPLARRLADQLAPRAAALTLAATSVALGTAALASLGLLTVTGLLHLPYGAALAHLSPAHWHPSELSDLEWVPVAAAAALALLTITVLAARTARRQLADLRRARAATGDLPAGPRALLRRPGPAALTVLTDDRADAYALPGRPPRIVATTGMLAALTGPERAALLAHERAHLAGRHHLLLAAAEYAAACHPALRPLRGALGYHLERWADECAATAVGDRALTARAIGHAALAAARTPAAPRPGLAPAATTGPVPRRVRALLTDHRTPPTPRRALRTLAALALAGCLAATTAAAAEAGHDFHQAVETAQGDPAAR</sequence>
<evidence type="ECO:0000313" key="12">
    <source>
        <dbReference type="Proteomes" id="UP000267408"/>
    </source>
</evidence>
<dbReference type="OrthoDB" id="3872930at2"/>
<reference evidence="11 12" key="1">
    <citation type="submission" date="2018-11" db="EMBL/GenBank/DDBJ databases">
        <title>Sequencing the genomes of 1000 actinobacteria strains.</title>
        <authorList>
            <person name="Klenk H.-P."/>
        </authorList>
    </citation>
    <scope>NUCLEOTIDE SEQUENCE [LARGE SCALE GENOMIC DNA]</scope>
    <source>
        <strain evidence="9 12">DSM 44780</strain>
        <strain evidence="10 11">DSM 44781</strain>
    </source>
</reference>
<name>A0A3N4RUS3_9ACTN</name>
<dbReference type="PANTHER" id="PTHR34978:SF3">
    <property type="entry name" value="SLR0241 PROTEIN"/>
    <property type="match status" value="1"/>
</dbReference>
<keyword evidence="11" id="KW-1185">Reference proteome</keyword>
<proteinExistence type="inferred from homology"/>
<evidence type="ECO:0000313" key="9">
    <source>
        <dbReference type="EMBL" id="ROR38383.1"/>
    </source>
</evidence>
<feature type="transmembrane region" description="Helical" evidence="7">
    <location>
        <begin position="87"/>
        <end position="107"/>
    </location>
</feature>
<keyword evidence="1 6" id="KW-0645">Protease</keyword>
<keyword evidence="7" id="KW-0812">Transmembrane</keyword>
<evidence type="ECO:0000256" key="4">
    <source>
        <dbReference type="ARBA" id="ARBA00022833"/>
    </source>
</evidence>
<evidence type="ECO:0000256" key="1">
    <source>
        <dbReference type="ARBA" id="ARBA00022670"/>
    </source>
</evidence>
<dbReference type="CDD" id="cd07326">
    <property type="entry name" value="M56_BlaR1_MecR1_like"/>
    <property type="match status" value="1"/>
</dbReference>
<dbReference type="Gene3D" id="3.30.2010.10">
    <property type="entry name" value="Metalloproteases ('zincins'), catalytic domain"/>
    <property type="match status" value="1"/>
</dbReference>
<keyword evidence="5 6" id="KW-0482">Metalloprotease</keyword>
<dbReference type="InterPro" id="IPR052173">
    <property type="entry name" value="Beta-lactam_resp_regulator"/>
</dbReference>
<dbReference type="InterPro" id="IPR001915">
    <property type="entry name" value="Peptidase_M48"/>
</dbReference>
<comment type="cofactor">
    <cofactor evidence="6">
        <name>Zn(2+)</name>
        <dbReference type="ChEBI" id="CHEBI:29105"/>
    </cofactor>
    <text evidence="6">Binds 1 zinc ion per subunit.</text>
</comment>
<accession>A0A8G1UCT0</accession>
<evidence type="ECO:0000259" key="8">
    <source>
        <dbReference type="Pfam" id="PF01435"/>
    </source>
</evidence>
<dbReference type="Pfam" id="PF01435">
    <property type="entry name" value="Peptidase_M48"/>
    <property type="match status" value="1"/>
</dbReference>
<dbReference type="EMBL" id="RJVJ01000002">
    <property type="protein sequence ID" value="ROR38383.1"/>
    <property type="molecule type" value="Genomic_DNA"/>
</dbReference>
<gene>
    <name evidence="10" type="ORF">EDD38_0352</name>
    <name evidence="9" type="ORF">EDD39_6564</name>
</gene>
<evidence type="ECO:0000256" key="5">
    <source>
        <dbReference type="ARBA" id="ARBA00023049"/>
    </source>
</evidence>
<protein>
    <submittedName>
        <fullName evidence="10">Peptidase M48-like protein</fullName>
    </submittedName>
</protein>
<dbReference type="EMBL" id="RKQG01000001">
    <property type="protein sequence ID" value="RPE32107.1"/>
    <property type="molecule type" value="Genomic_DNA"/>
</dbReference>
<keyword evidence="7" id="KW-1133">Transmembrane helix</keyword>
<evidence type="ECO:0000313" key="10">
    <source>
        <dbReference type="EMBL" id="RPE32107.1"/>
    </source>
</evidence>
<comment type="caution">
    <text evidence="10">The sequence shown here is derived from an EMBL/GenBank/DDBJ whole genome shotgun (WGS) entry which is preliminary data.</text>
</comment>
<keyword evidence="7" id="KW-0472">Membrane</keyword>
<keyword evidence="4 6" id="KW-0862">Zinc</keyword>
<dbReference type="GO" id="GO:0006508">
    <property type="term" value="P:proteolysis"/>
    <property type="evidence" value="ECO:0007669"/>
    <property type="project" value="UniProtKB-KW"/>
</dbReference>
<comment type="similarity">
    <text evidence="6">Belongs to the peptidase M48 family.</text>
</comment>
<dbReference type="GO" id="GO:0004222">
    <property type="term" value="F:metalloendopeptidase activity"/>
    <property type="evidence" value="ECO:0007669"/>
    <property type="project" value="InterPro"/>
</dbReference>
<dbReference type="PANTHER" id="PTHR34978">
    <property type="entry name" value="POSSIBLE SENSOR-TRANSDUCER PROTEIN BLAR"/>
    <property type="match status" value="1"/>
</dbReference>
<evidence type="ECO:0000256" key="6">
    <source>
        <dbReference type="RuleBase" id="RU003983"/>
    </source>
</evidence>
<accession>A0A3N4RUS3</accession>
<organism evidence="10 11">
    <name type="scientific">Kitasatospora cineracea</name>
    <dbReference type="NCBI Taxonomy" id="88074"/>
    <lineage>
        <taxon>Bacteria</taxon>
        <taxon>Bacillati</taxon>
        <taxon>Actinomycetota</taxon>
        <taxon>Actinomycetes</taxon>
        <taxon>Kitasatosporales</taxon>
        <taxon>Streptomycetaceae</taxon>
        <taxon>Kitasatospora</taxon>
    </lineage>
</organism>
<dbReference type="Proteomes" id="UP000266906">
    <property type="component" value="Unassembled WGS sequence"/>
</dbReference>
<evidence type="ECO:0000256" key="2">
    <source>
        <dbReference type="ARBA" id="ARBA00022723"/>
    </source>
</evidence>
<dbReference type="Proteomes" id="UP000267408">
    <property type="component" value="Unassembled WGS sequence"/>
</dbReference>